<keyword evidence="1" id="KW-0472">Membrane</keyword>
<keyword evidence="1" id="KW-1133">Transmembrane helix</keyword>
<sequence length="117" mass="12021">MTSNDSLRALALATLVSLLAMFACMNIALLAGIEPHPPAARGPYLAATMALCLAAAVQFLLRAPAARWFGFAAALAVIPGVGLHKFATEVNAPLLAPVLVVGSLSALGLAWASWKGR</sequence>
<evidence type="ECO:0000256" key="1">
    <source>
        <dbReference type="SAM" id="Phobius"/>
    </source>
</evidence>
<organism evidence="2 3">
    <name type="scientific">Pseudaquabacterium terrae</name>
    <dbReference type="NCBI Taxonomy" id="2732868"/>
    <lineage>
        <taxon>Bacteria</taxon>
        <taxon>Pseudomonadati</taxon>
        <taxon>Pseudomonadota</taxon>
        <taxon>Betaproteobacteria</taxon>
        <taxon>Burkholderiales</taxon>
        <taxon>Sphaerotilaceae</taxon>
        <taxon>Pseudaquabacterium</taxon>
    </lineage>
</organism>
<accession>A0ABX2EIS5</accession>
<evidence type="ECO:0000313" key="2">
    <source>
        <dbReference type="EMBL" id="NRF68500.1"/>
    </source>
</evidence>
<feature type="transmembrane region" description="Helical" evidence="1">
    <location>
        <begin position="42"/>
        <end position="61"/>
    </location>
</feature>
<feature type="transmembrane region" description="Helical" evidence="1">
    <location>
        <begin position="68"/>
        <end position="88"/>
    </location>
</feature>
<dbReference type="RefSeq" id="WP_173124288.1">
    <property type="nucleotide sequence ID" value="NZ_JABRWJ010000005.1"/>
</dbReference>
<keyword evidence="3" id="KW-1185">Reference proteome</keyword>
<keyword evidence="1" id="KW-0812">Transmembrane</keyword>
<protein>
    <submittedName>
        <fullName evidence="2">Uncharacterized protein</fullName>
    </submittedName>
</protein>
<dbReference type="EMBL" id="JABRWJ010000005">
    <property type="protein sequence ID" value="NRF68500.1"/>
    <property type="molecule type" value="Genomic_DNA"/>
</dbReference>
<feature type="transmembrane region" description="Helical" evidence="1">
    <location>
        <begin position="94"/>
        <end position="114"/>
    </location>
</feature>
<comment type="caution">
    <text evidence="2">The sequence shown here is derived from an EMBL/GenBank/DDBJ whole genome shotgun (WGS) entry which is preliminary data.</text>
</comment>
<name>A0ABX2EIS5_9BURK</name>
<proteinExistence type="predicted"/>
<reference evidence="2 3" key="1">
    <citation type="submission" date="2020-05" db="EMBL/GenBank/DDBJ databases">
        <title>Aquincola sp. isolate from soil.</title>
        <authorList>
            <person name="Han J."/>
            <person name="Kim D.-U."/>
        </authorList>
    </citation>
    <scope>NUCLEOTIDE SEQUENCE [LARGE SCALE GENOMIC DNA]</scope>
    <source>
        <strain evidence="2 3">S2</strain>
    </source>
</reference>
<gene>
    <name evidence="2" type="ORF">HLB44_16010</name>
</gene>
<evidence type="ECO:0000313" key="3">
    <source>
        <dbReference type="Proteomes" id="UP000737171"/>
    </source>
</evidence>
<dbReference type="Proteomes" id="UP000737171">
    <property type="component" value="Unassembled WGS sequence"/>
</dbReference>